<dbReference type="Gene3D" id="1.20.5.170">
    <property type="match status" value="1"/>
</dbReference>
<dbReference type="InterPro" id="IPR004827">
    <property type="entry name" value="bZIP"/>
</dbReference>
<evidence type="ECO:0000256" key="2">
    <source>
        <dbReference type="ARBA" id="ARBA00023242"/>
    </source>
</evidence>
<dbReference type="PROSITE" id="PS00036">
    <property type="entry name" value="BZIP_BASIC"/>
    <property type="match status" value="1"/>
</dbReference>
<gene>
    <name evidence="5" type="ORF">M441DRAFT_457151</name>
</gene>
<sequence length="249" mass="28379">MPSNSSRGGHSQSKNDYNDKKLYRKVRNRLSQQAFRRRRAENLKTLQERLNSSYKPQSETIARLEEENRDLRMQLIKVQTQLSRFVVNTQLLNDSISHALDPNPSNKSTTNQDADSQSQNVSESTNDNIYHFNELLDFSSIDIDATFHAEERVSGLVLLIILWTTRIDSPVVDALHVPRELPASQFSSAEVGSCQCCDTSNTFQLSSCLLQKNWADPNSAFSDHVEALHQFLKLNFVSENRGNRFESLS</sequence>
<proteinExistence type="predicted"/>
<feature type="region of interest" description="Disordered" evidence="3">
    <location>
        <begin position="1"/>
        <end position="20"/>
    </location>
</feature>
<feature type="compositionally biased region" description="Polar residues" evidence="3">
    <location>
        <begin position="1"/>
        <end position="15"/>
    </location>
</feature>
<dbReference type="CDD" id="cd14688">
    <property type="entry name" value="bZIP_YAP"/>
    <property type="match status" value="1"/>
</dbReference>
<evidence type="ECO:0000256" key="3">
    <source>
        <dbReference type="SAM" id="MobiDB-lite"/>
    </source>
</evidence>
<dbReference type="GO" id="GO:0090575">
    <property type="term" value="C:RNA polymerase II transcription regulator complex"/>
    <property type="evidence" value="ECO:0007669"/>
    <property type="project" value="TreeGrafter"/>
</dbReference>
<dbReference type="EMBL" id="KZ679261">
    <property type="protein sequence ID" value="PTB41315.1"/>
    <property type="molecule type" value="Genomic_DNA"/>
</dbReference>
<reference evidence="5 6" key="1">
    <citation type="submission" date="2016-07" db="EMBL/GenBank/DDBJ databases">
        <title>Multiple horizontal gene transfer events from other fungi enriched the ability of initially mycotrophic Trichoderma (Ascomycota) to feed on dead plant biomass.</title>
        <authorList>
            <consortium name="DOE Joint Genome Institute"/>
            <person name="Aerts A."/>
            <person name="Atanasova L."/>
            <person name="Chenthamara K."/>
            <person name="Zhang J."/>
            <person name="Grujic M."/>
            <person name="Henrissat B."/>
            <person name="Kuo A."/>
            <person name="Salamov A."/>
            <person name="Lipzen A."/>
            <person name="Labutti K."/>
            <person name="Barry K."/>
            <person name="Miao Y."/>
            <person name="Rahimi M.J."/>
            <person name="Shen Q."/>
            <person name="Grigoriev I.V."/>
            <person name="Kubicek C.P."/>
            <person name="Druzhinina I.S."/>
        </authorList>
    </citation>
    <scope>NUCLEOTIDE SEQUENCE [LARGE SCALE GENOMIC DNA]</scope>
    <source>
        <strain evidence="5 6">CBS 433.97</strain>
    </source>
</reference>
<evidence type="ECO:0000313" key="5">
    <source>
        <dbReference type="EMBL" id="PTB41315.1"/>
    </source>
</evidence>
<name>A0A2T3Z940_TRIA4</name>
<dbReference type="PANTHER" id="PTHR40621:SF6">
    <property type="entry name" value="AP-1-LIKE TRANSCRIPTION FACTOR YAP1-RELATED"/>
    <property type="match status" value="1"/>
</dbReference>
<evidence type="ECO:0000259" key="4">
    <source>
        <dbReference type="PROSITE" id="PS00036"/>
    </source>
</evidence>
<dbReference type="PANTHER" id="PTHR40621">
    <property type="entry name" value="TRANSCRIPTION FACTOR KAPC-RELATED"/>
    <property type="match status" value="1"/>
</dbReference>
<protein>
    <recommendedName>
        <fullName evidence="4">BZIP domain-containing protein</fullName>
    </recommendedName>
</protein>
<evidence type="ECO:0000256" key="1">
    <source>
        <dbReference type="ARBA" id="ARBA00004123"/>
    </source>
</evidence>
<keyword evidence="6" id="KW-1185">Reference proteome</keyword>
<dbReference type="GO" id="GO:0000976">
    <property type="term" value="F:transcription cis-regulatory region binding"/>
    <property type="evidence" value="ECO:0007669"/>
    <property type="project" value="InterPro"/>
</dbReference>
<keyword evidence="2" id="KW-0539">Nucleus</keyword>
<organism evidence="5 6">
    <name type="scientific">Trichoderma asperellum (strain ATCC 204424 / CBS 433.97 / NBRC 101777)</name>
    <dbReference type="NCBI Taxonomy" id="1042311"/>
    <lineage>
        <taxon>Eukaryota</taxon>
        <taxon>Fungi</taxon>
        <taxon>Dikarya</taxon>
        <taxon>Ascomycota</taxon>
        <taxon>Pezizomycotina</taxon>
        <taxon>Sordariomycetes</taxon>
        <taxon>Hypocreomycetidae</taxon>
        <taxon>Hypocreales</taxon>
        <taxon>Hypocreaceae</taxon>
        <taxon>Trichoderma</taxon>
    </lineage>
</organism>
<accession>A0A2T3Z940</accession>
<dbReference type="InterPro" id="IPR050936">
    <property type="entry name" value="AP-1-like"/>
</dbReference>
<comment type="subcellular location">
    <subcellularLocation>
        <location evidence="1">Nucleus</location>
    </subcellularLocation>
</comment>
<dbReference type="AlphaFoldDB" id="A0A2T3Z940"/>
<dbReference type="GO" id="GO:0001228">
    <property type="term" value="F:DNA-binding transcription activator activity, RNA polymerase II-specific"/>
    <property type="evidence" value="ECO:0007669"/>
    <property type="project" value="TreeGrafter"/>
</dbReference>
<evidence type="ECO:0000313" key="6">
    <source>
        <dbReference type="Proteomes" id="UP000240493"/>
    </source>
</evidence>
<feature type="region of interest" description="Disordered" evidence="3">
    <location>
        <begin position="97"/>
        <end position="123"/>
    </location>
</feature>
<dbReference type="OrthoDB" id="10261951at2759"/>
<feature type="domain" description="BZIP" evidence="4">
    <location>
        <begin position="24"/>
        <end position="38"/>
    </location>
</feature>
<dbReference type="Proteomes" id="UP000240493">
    <property type="component" value="Unassembled WGS sequence"/>
</dbReference>
<feature type="compositionally biased region" description="Polar residues" evidence="3">
    <location>
        <begin position="103"/>
        <end position="123"/>
    </location>
</feature>